<dbReference type="Gene3D" id="1.10.630.10">
    <property type="entry name" value="Cytochrome P450"/>
    <property type="match status" value="1"/>
</dbReference>
<protein>
    <submittedName>
        <fullName evidence="9 10">Geraniol 8-hydroxylase-like isoform X1</fullName>
    </submittedName>
</protein>
<evidence type="ECO:0000256" key="4">
    <source>
        <dbReference type="ARBA" id="ARBA00023004"/>
    </source>
</evidence>
<keyword evidence="8" id="KW-1185">Reference proteome</keyword>
<feature type="chain" id="PRO_5044652696" evidence="7">
    <location>
        <begin position="29"/>
        <end position="502"/>
    </location>
</feature>
<evidence type="ECO:0000256" key="5">
    <source>
        <dbReference type="PIRSR" id="PIRSR602401-1"/>
    </source>
</evidence>
<accession>A0A6P8DG41</accession>
<dbReference type="RefSeq" id="XP_031390321.1">
    <property type="nucleotide sequence ID" value="XM_031534461.1"/>
</dbReference>
<dbReference type="GO" id="GO:0004497">
    <property type="term" value="F:monooxygenase activity"/>
    <property type="evidence" value="ECO:0007669"/>
    <property type="project" value="UniProtKB-KW"/>
</dbReference>
<keyword evidence="4 5" id="KW-0408">Iron</keyword>
<dbReference type="OrthoDB" id="2789670at2759"/>
<gene>
    <name evidence="10" type="primary">LOC116202838</name>
    <name evidence="9" type="synonym">LOC116202837</name>
</gene>
<dbReference type="GO" id="GO:0005506">
    <property type="term" value="F:iron ion binding"/>
    <property type="evidence" value="ECO:0007669"/>
    <property type="project" value="InterPro"/>
</dbReference>
<evidence type="ECO:0000313" key="9">
    <source>
        <dbReference type="RefSeq" id="XP_031390321.1"/>
    </source>
</evidence>
<dbReference type="PRINTS" id="PR00463">
    <property type="entry name" value="EP450I"/>
</dbReference>
<feature type="binding site" description="axial binding residue" evidence="5">
    <location>
        <position position="443"/>
    </location>
    <ligand>
        <name>heme</name>
        <dbReference type="ChEBI" id="CHEBI:30413"/>
    </ligand>
    <ligandPart>
        <name>Fe</name>
        <dbReference type="ChEBI" id="CHEBI:18248"/>
    </ligandPart>
</feature>
<sequence length="502" mass="57070">MESLEASSLISFCFLLLIFLLLRRPRRSGSGCGLPPGPRPLPVLGNILDLGTKPHRTLAEHARKHGPVMTLKLGTVTVVVVSSHEAAREVLQKNDHVMASRTIPDVVRARDHYKHSLVWLPNSAKWKGFRRACSMQLFSRQKLDVTEMLRQRKVDELLDYLHENSVRGKAVTVGQAVFTTVLNLISNTLFSIDLTHHKENSVVEFKELIWGMMKEGGSPNISDFFPALRWIDPQGARRRMDAHFSQLFAVFDRIVEERTLKRASTDGSPRSDDMLESLLDLRDSSELNREDINSILAVSIYDLVVAGVDTTHTTVEWAMVELLRHAEKMAKARAEIEQVLGKDTKVQESDIPRLPYLRAVVKETFRLYSPFLLPHRAETEVDLCGFKIPKDTQIMVNLWAMGRDESVWQDPDRFEPERFLELKIDIKGTDFELIPFGAGRRMCPGMPLGYRMVHLILGSLIRSFDWKLANGEATETMDMNEKNGITIQKAKPLCAVPIQLRR</sequence>
<dbReference type="InterPro" id="IPR001128">
    <property type="entry name" value="Cyt_P450"/>
</dbReference>
<reference evidence="8" key="1">
    <citation type="journal article" date="2020" name="Plant Biotechnol. J.">
        <title>The pomegranate (Punica granatum L.) draft genome dissects genetic divergence between soft- and hard-seeded cultivars.</title>
        <authorList>
            <person name="Luo X."/>
            <person name="Li H."/>
            <person name="Wu Z."/>
            <person name="Yao W."/>
            <person name="Zhao P."/>
            <person name="Cao D."/>
            <person name="Yu H."/>
            <person name="Li K."/>
            <person name="Poudel K."/>
            <person name="Zhao D."/>
            <person name="Zhang F."/>
            <person name="Xia X."/>
            <person name="Chen L."/>
            <person name="Wang Q."/>
            <person name="Jing D."/>
            <person name="Cao S."/>
        </authorList>
    </citation>
    <scope>NUCLEOTIDE SEQUENCE [LARGE SCALE GENOMIC DNA]</scope>
</reference>
<dbReference type="InterPro" id="IPR036396">
    <property type="entry name" value="Cyt_P450_sf"/>
</dbReference>
<dbReference type="RefSeq" id="XP_031390323.1">
    <property type="nucleotide sequence ID" value="XM_031534463.1"/>
</dbReference>
<dbReference type="SUPFAM" id="SSF48264">
    <property type="entry name" value="Cytochrome P450"/>
    <property type="match status" value="1"/>
</dbReference>
<feature type="signal peptide" evidence="7">
    <location>
        <begin position="1"/>
        <end position="28"/>
    </location>
</feature>
<evidence type="ECO:0000256" key="1">
    <source>
        <dbReference type="ARBA" id="ARBA00010617"/>
    </source>
</evidence>
<reference evidence="9 10" key="2">
    <citation type="submission" date="2025-04" db="UniProtKB">
        <authorList>
            <consortium name="RefSeq"/>
        </authorList>
    </citation>
    <scope>IDENTIFICATION</scope>
    <source>
        <tissue evidence="9 10">Leaf</tissue>
    </source>
</reference>
<comment type="cofactor">
    <cofactor evidence="5">
        <name>heme</name>
        <dbReference type="ChEBI" id="CHEBI:30413"/>
    </cofactor>
</comment>
<keyword evidence="5 6" id="KW-0349">Heme</keyword>
<keyword evidence="2 5" id="KW-0479">Metal-binding</keyword>
<evidence type="ECO:0000256" key="3">
    <source>
        <dbReference type="ARBA" id="ARBA00023002"/>
    </source>
</evidence>
<keyword evidence="6" id="KW-0503">Monooxygenase</keyword>
<dbReference type="PANTHER" id="PTHR47950">
    <property type="entry name" value="CYTOCHROME P450, FAMILY 76, SUBFAMILY C, POLYPEPTIDE 5-RELATED"/>
    <property type="match status" value="1"/>
</dbReference>
<dbReference type="Pfam" id="PF00067">
    <property type="entry name" value="p450"/>
    <property type="match status" value="1"/>
</dbReference>
<dbReference type="InterPro" id="IPR002401">
    <property type="entry name" value="Cyt_P450_E_grp-I"/>
</dbReference>
<dbReference type="InterPro" id="IPR017972">
    <property type="entry name" value="Cyt_P450_CS"/>
</dbReference>
<dbReference type="GO" id="GO:0016705">
    <property type="term" value="F:oxidoreductase activity, acting on paired donors, with incorporation or reduction of molecular oxygen"/>
    <property type="evidence" value="ECO:0007669"/>
    <property type="project" value="InterPro"/>
</dbReference>
<evidence type="ECO:0000313" key="8">
    <source>
        <dbReference type="Proteomes" id="UP000515151"/>
    </source>
</evidence>
<dbReference type="CDD" id="cd11073">
    <property type="entry name" value="CYP76-like"/>
    <property type="match status" value="1"/>
</dbReference>
<dbReference type="PRINTS" id="PR00385">
    <property type="entry name" value="P450"/>
</dbReference>
<dbReference type="GO" id="GO:0020037">
    <property type="term" value="F:heme binding"/>
    <property type="evidence" value="ECO:0007669"/>
    <property type="project" value="InterPro"/>
</dbReference>
<evidence type="ECO:0000256" key="6">
    <source>
        <dbReference type="RuleBase" id="RU000461"/>
    </source>
</evidence>
<proteinExistence type="inferred from homology"/>
<keyword evidence="7" id="KW-0732">Signal</keyword>
<dbReference type="Proteomes" id="UP000515151">
    <property type="component" value="Chromosome 4"/>
</dbReference>
<dbReference type="GeneID" id="116202838"/>
<dbReference type="PROSITE" id="PS00086">
    <property type="entry name" value="CYTOCHROME_P450"/>
    <property type="match status" value="1"/>
</dbReference>
<dbReference type="PANTHER" id="PTHR47950:SF44">
    <property type="entry name" value="CYTOCHROME P450, FAMILY 76, SUBFAMILY C, POLYPEPTIDE 5-RELATED"/>
    <property type="match status" value="1"/>
</dbReference>
<evidence type="ECO:0000256" key="7">
    <source>
        <dbReference type="SAM" id="SignalP"/>
    </source>
</evidence>
<evidence type="ECO:0000256" key="2">
    <source>
        <dbReference type="ARBA" id="ARBA00022723"/>
    </source>
</evidence>
<name>A0A6P8DG41_PUNGR</name>
<comment type="similarity">
    <text evidence="1 6">Belongs to the cytochrome P450 family.</text>
</comment>
<evidence type="ECO:0000313" key="10">
    <source>
        <dbReference type="RefSeq" id="XP_031390323.1"/>
    </source>
</evidence>
<dbReference type="AlphaFoldDB" id="A0A6P8DG41"/>
<keyword evidence="3 6" id="KW-0560">Oxidoreductase</keyword>
<organism evidence="8 10">
    <name type="scientific">Punica granatum</name>
    <name type="common">Pomegranate</name>
    <dbReference type="NCBI Taxonomy" id="22663"/>
    <lineage>
        <taxon>Eukaryota</taxon>
        <taxon>Viridiplantae</taxon>
        <taxon>Streptophyta</taxon>
        <taxon>Embryophyta</taxon>
        <taxon>Tracheophyta</taxon>
        <taxon>Spermatophyta</taxon>
        <taxon>Magnoliopsida</taxon>
        <taxon>eudicotyledons</taxon>
        <taxon>Gunneridae</taxon>
        <taxon>Pentapetalae</taxon>
        <taxon>rosids</taxon>
        <taxon>malvids</taxon>
        <taxon>Myrtales</taxon>
        <taxon>Lythraceae</taxon>
        <taxon>Punica</taxon>
    </lineage>
</organism>
<dbReference type="FunFam" id="1.10.630.10:FF:000007">
    <property type="entry name" value="Cytochrome P450 76C4"/>
    <property type="match status" value="1"/>
</dbReference>